<gene>
    <name evidence="1" type="ORF">N5A56_002220</name>
</gene>
<name>A0ABT5S5E3_9FLAO</name>
<dbReference type="RefSeq" id="WP_274270152.1">
    <property type="nucleotide sequence ID" value="NZ_JAOSLC020000002.1"/>
</dbReference>
<proteinExistence type="predicted"/>
<evidence type="ECO:0000313" key="1">
    <source>
        <dbReference type="EMBL" id="MDD7913314.1"/>
    </source>
</evidence>
<accession>A0ABT5S5E3</accession>
<dbReference type="Proteomes" id="UP001151478">
    <property type="component" value="Unassembled WGS sequence"/>
</dbReference>
<protein>
    <recommendedName>
        <fullName evidence="3">HMA domain-containing protein</fullName>
    </recommendedName>
</protein>
<organism evidence="1 2">
    <name type="scientific">Polaribacter ponticola</name>
    <dbReference type="NCBI Taxonomy" id="2978475"/>
    <lineage>
        <taxon>Bacteria</taxon>
        <taxon>Pseudomonadati</taxon>
        <taxon>Bacteroidota</taxon>
        <taxon>Flavobacteriia</taxon>
        <taxon>Flavobacteriales</taxon>
        <taxon>Flavobacteriaceae</taxon>
    </lineage>
</organism>
<keyword evidence="2" id="KW-1185">Reference proteome</keyword>
<reference evidence="1" key="1">
    <citation type="submission" date="2023-02" db="EMBL/GenBank/DDBJ databases">
        <title>Polaribacter ponticola sp. nov., isolated from seawater.</title>
        <authorList>
            <person name="Baek J.H."/>
            <person name="Kim J.M."/>
            <person name="Choi D.G."/>
            <person name="Jeon C.O."/>
        </authorList>
    </citation>
    <scope>NUCLEOTIDE SEQUENCE</scope>
    <source>
        <strain evidence="1">MSW5</strain>
    </source>
</reference>
<evidence type="ECO:0008006" key="3">
    <source>
        <dbReference type="Google" id="ProtNLM"/>
    </source>
</evidence>
<sequence length="100" mass="11985">MKNILYIKNMVCNRCIKVVKEELIRNNIDFKQVGFGFIEFNEKFSNINLLKSVLEKEGFEFVEDYVISIVSQIKVIIIEDIHHKKTNHYIKIFQIFFLKI</sequence>
<dbReference type="EMBL" id="JAOSLC020000002">
    <property type="protein sequence ID" value="MDD7913314.1"/>
    <property type="molecule type" value="Genomic_DNA"/>
</dbReference>
<evidence type="ECO:0000313" key="2">
    <source>
        <dbReference type="Proteomes" id="UP001151478"/>
    </source>
</evidence>
<comment type="caution">
    <text evidence="1">The sequence shown here is derived from an EMBL/GenBank/DDBJ whole genome shotgun (WGS) entry which is preliminary data.</text>
</comment>